<dbReference type="SMART" id="SM00028">
    <property type="entry name" value="TPR"/>
    <property type="match status" value="11"/>
</dbReference>
<dbReference type="Proteomes" id="UP000325286">
    <property type="component" value="Chromosome"/>
</dbReference>
<evidence type="ECO:0000313" key="6">
    <source>
        <dbReference type="Proteomes" id="UP000325286"/>
    </source>
</evidence>
<proteinExistence type="predicted"/>
<dbReference type="Gene3D" id="1.25.40.10">
    <property type="entry name" value="Tetratricopeptide repeat domain"/>
    <property type="match status" value="5"/>
</dbReference>
<keyword evidence="6" id="KW-1185">Reference proteome</keyword>
<feature type="repeat" description="TPR" evidence="3">
    <location>
        <begin position="197"/>
        <end position="230"/>
    </location>
</feature>
<keyword evidence="1" id="KW-0677">Repeat</keyword>
<dbReference type="InterPro" id="IPR019734">
    <property type="entry name" value="TPR_rpt"/>
</dbReference>
<dbReference type="Pfam" id="PF13432">
    <property type="entry name" value="TPR_16"/>
    <property type="match status" value="1"/>
</dbReference>
<dbReference type="Pfam" id="PF14559">
    <property type="entry name" value="TPR_19"/>
    <property type="match status" value="2"/>
</dbReference>
<sequence>MLGNPLLMGQLDFQFGNAICVGHRADFLVGVWEERGGYNIVTVLLLRPALLTIPSCPPPRRMRFALSLFFVFWLVVIAVMGPASRVFAQETTAQETTAQETTAQGADAQRQRLMADRYAQLLLRRPRPGTALDRLYAFHATAGTLDEQITEWTPTAEDDTNAGNRWLLIGLLQQRSGAAAAAVEALQYAEQQLPDDPMASFLLGTALQAEGQIQPATAALQRALQRQPTRTEALPIFLALGQLYYQQNQDDDAEQLWSQLEQQFGDDRGIWRRVAQLMVDQQRLQPAIDRYEQLAATSSPQEAVTVRLNIARLKLRMGDADQALADLQALLPQVRPGSWLNEQVQREIESVLLADGGYEKLTQYYAARFQQFPEDVDLGLRLGQAQSQSQQYAAAAKTLGSLLERSPDSVPVREALVEVLARRQDWKGVAEQYAVLAEQQPDHAEYLLQWGTAVLQDDSQTLPSRRAAAARIWLRYAAQRSKDPVAQIQVAERLASIGQQEQAEARFRAAIELAPDDPQYREYLGKFFFENGRREEALTAWNSIAAGPQPDRDSLLRLAEVLTGFGLQDESLDAMAKAAEFDLNLPQRLLFVRRLIAARRFNEALAQWRQAESIAESDIEQQQLWQQRIELAQAAGTLPELIQETQQRVDSAEASPLDALQLATLLAADGRPHDATTVLTDALEHAPQEIELLRRAADLYVQTQRPSQAIAMLRKLADVDPRTRQTSLRRVIDLYLQEGQREDALQLARQLVEAQPDNAALWVQYAELCFQSQQNETGYQALREAVRLSPRDPDVLSQLGSRLAADYRTDEAIEVHWQQWEAVDSSDLRIDAVAALAPLYDRQLRIEQLLDRLRSQPTSRFGDAESITHQIAIAHEVTGNPGAALRTLAPLRIDRPRDSELLQKLIHLAALSEDVEQQLTFYEDLLAVARSVPTEQAYLDLLIRSRRLPDLIRYVEQSARGEQWDSVQRGIDTLAAAKHVDAASTACQQVLTVDPHATAVQLRLIILQLYAQDYQSAAELAKALLDRRQDNAPLDDSTLASMRQIADMATVQSDEWLQLLPQLPAVDSGGLTNLALPLYVIARHRLKQGKTLFQQSVDFDKLLQSSDTGKLWDAYITTLIHYHIHPPASLSLRSTDHREVFSLVCHLATLGDMRARTAAIRVVGNRRDALSSQWRGAANAAGWTFDETQLQWLEQQLSLPLVDIFQDKPAEFLAAVANEFKAAGRPDDALRLVQSTLHPKDITGIAAAVQVASQTGQTDRLLPQLPQWQRWLRDVLADDPLDHQAILDAALQLSQLPKPTAGSTVEQTFNVLTTILAAGAAAERLQPQIQQRWDQPFARVAISTSASTTMRVSPLLGRPLSVATMRLLLTLDEPSGSKLNQLLVAADPAIPEDEQKLRLALASAHQQWARQADRERSLELLRQGIERFPQDAQFRIAFALQAERLQRQTEALEQLELAQPAAPVLVRLKQLSRLRLASYLSDKPSGRDAAEQLQNIPLDSKTKRIVTGQLMRLGLKEQANAFLVDNTRPRNRPTAVESAKRFVDGENPRAAREAAYEALRRGTIREQQQAIKWLADLDALMDVVQYLERRRQDNPNAWQTVDQLAHLYTALGQTQKATALREARRRSLRAQQTIHGDPVAELQAGLDRSARRQFPAAFEHFLNVFAIDAQTMEEHVTPFVQAAQNTRHCDEAFQQLAACDLSGLSFDALRDLLDLDPAGVESPTARGREFMTSLLVNSSVAQLGPLLRELGRSNRLGDQAAVIAAPALRRLFSDPQSFRSDAIIWYQGQPDADGWFTGSLQPIVAAVRSQPKLKQTVLERCEAMQDAPAALPVATTVRALLSSSPEEPYETLSSLLAAEQPQWSGPFAWQAAQLLESREDVPSALIVALYRAAAEDPHLPEAYRWTAGGVGNRLYSHLKKHDQRQAARQWLLKDFDDALAAALSAERLDQRLTAVASRLQQLDCPLDAFRVEDALAYLHGTVRPTPDFDAAACHALLTDAFAAAADSQWDLSPLQAELDQPVWQSSLAAIAVKQLAAGPNADEDLNAVVDRLEQAEPRDALADRLAASGLRALIAMALEQPQAAEAVNSILKQLPSSQDESSQPPTPSADAPPILDLWTVATVAIDDQQATVREAGLRLLSRLLTTAESEREFSLAIVIADRMLATESTDVLTTVQPVLTRLLESLPDASPTSLDARIPLATVAARRGLPELALAALHDVLSIWLSQQDSSLDPATQRPNTDFSKVAEAISCARELLQNSPPTTSIDADLLELMAPADQPEELVLYVLPTIGRDVEQDPTDFPAPRSLAAVWAESIRNDASVEAMRNTIVKRKSVQKENAEILLATLAIRAADTASATTHLQAMLHDGSTHAPPLADITGLLDALQPWTKTIQAMRRSEQVCRQADRWLIPLSIESDTPELQNEIDRALLRVAAMLILDGGAKQQAQSQIQAILEMVAKRTSDESLRQLANEMLKRI</sequence>
<dbReference type="InterPro" id="IPR051685">
    <property type="entry name" value="Ycf3/AcsC/BcsC/TPR_MFPF"/>
</dbReference>
<keyword evidence="4" id="KW-0812">Transmembrane</keyword>
<gene>
    <name evidence="5" type="ORF">UC8_25910</name>
</gene>
<dbReference type="PROSITE" id="PS50005">
    <property type="entry name" value="TPR"/>
    <property type="match status" value="2"/>
</dbReference>
<organism evidence="5 6">
    <name type="scientific">Roseimaritima ulvae</name>
    <dbReference type="NCBI Taxonomy" id="980254"/>
    <lineage>
        <taxon>Bacteria</taxon>
        <taxon>Pseudomonadati</taxon>
        <taxon>Planctomycetota</taxon>
        <taxon>Planctomycetia</taxon>
        <taxon>Pirellulales</taxon>
        <taxon>Pirellulaceae</taxon>
        <taxon>Roseimaritima</taxon>
    </lineage>
</organism>
<accession>A0A5B9QU59</accession>
<protein>
    <submittedName>
        <fullName evidence="5">Tetratricopeptide repeat protein</fullName>
    </submittedName>
</protein>
<name>A0A5B9QU59_9BACT</name>
<dbReference type="PANTHER" id="PTHR44943:SF8">
    <property type="entry name" value="TPR REPEAT-CONTAINING PROTEIN MJ0263"/>
    <property type="match status" value="1"/>
</dbReference>
<evidence type="ECO:0000313" key="5">
    <source>
        <dbReference type="EMBL" id="QEG40576.1"/>
    </source>
</evidence>
<feature type="repeat" description="TPR" evidence="3">
    <location>
        <begin position="484"/>
        <end position="517"/>
    </location>
</feature>
<dbReference type="PANTHER" id="PTHR44943">
    <property type="entry name" value="CELLULOSE SYNTHASE OPERON PROTEIN C"/>
    <property type="match status" value="1"/>
</dbReference>
<evidence type="ECO:0000256" key="4">
    <source>
        <dbReference type="SAM" id="Phobius"/>
    </source>
</evidence>
<evidence type="ECO:0000256" key="1">
    <source>
        <dbReference type="ARBA" id="ARBA00022737"/>
    </source>
</evidence>
<keyword evidence="2 3" id="KW-0802">TPR repeat</keyword>
<dbReference type="EMBL" id="CP042914">
    <property type="protein sequence ID" value="QEG40576.1"/>
    <property type="molecule type" value="Genomic_DNA"/>
</dbReference>
<evidence type="ECO:0000256" key="2">
    <source>
        <dbReference type="ARBA" id="ARBA00022803"/>
    </source>
</evidence>
<dbReference type="InterPro" id="IPR011990">
    <property type="entry name" value="TPR-like_helical_dom_sf"/>
</dbReference>
<keyword evidence="4" id="KW-1133">Transmembrane helix</keyword>
<reference evidence="5 6" key="1">
    <citation type="submission" date="2019-08" db="EMBL/GenBank/DDBJ databases">
        <title>Deep-cultivation of Planctomycetes and their phenomic and genomic characterization uncovers novel biology.</title>
        <authorList>
            <person name="Wiegand S."/>
            <person name="Jogler M."/>
            <person name="Boedeker C."/>
            <person name="Pinto D."/>
            <person name="Vollmers J."/>
            <person name="Rivas-Marin E."/>
            <person name="Kohn T."/>
            <person name="Peeters S.H."/>
            <person name="Heuer A."/>
            <person name="Rast P."/>
            <person name="Oberbeckmann S."/>
            <person name="Bunk B."/>
            <person name="Jeske O."/>
            <person name="Meyerdierks A."/>
            <person name="Storesund J.E."/>
            <person name="Kallscheuer N."/>
            <person name="Luecker S."/>
            <person name="Lage O.M."/>
            <person name="Pohl T."/>
            <person name="Merkel B.J."/>
            <person name="Hornburger P."/>
            <person name="Mueller R.-W."/>
            <person name="Bruemmer F."/>
            <person name="Labrenz M."/>
            <person name="Spormann A.M."/>
            <person name="Op den Camp H."/>
            <person name="Overmann J."/>
            <person name="Amann R."/>
            <person name="Jetten M.S.M."/>
            <person name="Mascher T."/>
            <person name="Medema M.H."/>
            <person name="Devos D.P."/>
            <person name="Kaster A.-K."/>
            <person name="Ovreas L."/>
            <person name="Rohde M."/>
            <person name="Galperin M.Y."/>
            <person name="Jogler C."/>
        </authorList>
    </citation>
    <scope>NUCLEOTIDE SEQUENCE [LARGE SCALE GENOMIC DNA]</scope>
    <source>
        <strain evidence="5 6">UC8</strain>
    </source>
</reference>
<keyword evidence="4" id="KW-0472">Membrane</keyword>
<dbReference type="KEGG" id="rul:UC8_25910"/>
<feature type="transmembrane region" description="Helical" evidence="4">
    <location>
        <begin position="65"/>
        <end position="83"/>
    </location>
</feature>
<dbReference type="SUPFAM" id="SSF48452">
    <property type="entry name" value="TPR-like"/>
    <property type="match status" value="3"/>
</dbReference>
<evidence type="ECO:0000256" key="3">
    <source>
        <dbReference type="PROSITE-ProRule" id="PRU00339"/>
    </source>
</evidence>